<reference evidence="2" key="1">
    <citation type="submission" date="2019-10" db="EMBL/GenBank/DDBJ databases">
        <title>The sequence and de novo assembly of the wild yak genome.</title>
        <authorList>
            <person name="Liu Y."/>
        </authorList>
    </citation>
    <scope>NUCLEOTIDE SEQUENCE [LARGE SCALE GENOMIC DNA]</scope>
    <source>
        <strain evidence="2">WY2019</strain>
    </source>
</reference>
<comment type="caution">
    <text evidence="2">The sequence shown here is derived from an EMBL/GenBank/DDBJ whole genome shotgun (WGS) entry which is preliminary data.</text>
</comment>
<proteinExistence type="predicted"/>
<feature type="region of interest" description="Disordered" evidence="1">
    <location>
        <begin position="1"/>
        <end position="58"/>
    </location>
</feature>
<evidence type="ECO:0000256" key="1">
    <source>
        <dbReference type="SAM" id="MobiDB-lite"/>
    </source>
</evidence>
<sequence length="123" mass="12652">MAASEDESSCLVSRGRSQSDPSVLTDSSATSSADAGENPGNGRAGAAGQAGKARAGGAGLTSPALLRVGSAFGEPRQDSGAQAPRELTEEALMTVYYFLTINDLLSRAIPMGSLQFEFSVYME</sequence>
<feature type="compositionally biased region" description="Low complexity" evidence="1">
    <location>
        <begin position="25"/>
        <end position="53"/>
    </location>
</feature>
<gene>
    <name evidence="2" type="ORF">E5288_WYG004141</name>
</gene>
<evidence type="ECO:0000313" key="3">
    <source>
        <dbReference type="Proteomes" id="UP000322234"/>
    </source>
</evidence>
<feature type="compositionally biased region" description="Polar residues" evidence="1">
    <location>
        <begin position="15"/>
        <end position="24"/>
    </location>
</feature>
<dbReference type="AlphaFoldDB" id="A0A6B0R5Z0"/>
<accession>A0A6B0R5Z0</accession>
<dbReference type="EMBL" id="VBQZ03000024">
    <property type="protein sequence ID" value="MXQ85080.1"/>
    <property type="molecule type" value="Genomic_DNA"/>
</dbReference>
<name>A0A6B0R5Z0_9CETA</name>
<evidence type="ECO:0000313" key="2">
    <source>
        <dbReference type="EMBL" id="MXQ85080.1"/>
    </source>
</evidence>
<organism evidence="2 3">
    <name type="scientific">Bos mutus</name>
    <name type="common">wild yak</name>
    <dbReference type="NCBI Taxonomy" id="72004"/>
    <lineage>
        <taxon>Eukaryota</taxon>
        <taxon>Metazoa</taxon>
        <taxon>Chordata</taxon>
        <taxon>Craniata</taxon>
        <taxon>Vertebrata</taxon>
        <taxon>Euteleostomi</taxon>
        <taxon>Mammalia</taxon>
        <taxon>Eutheria</taxon>
        <taxon>Laurasiatheria</taxon>
        <taxon>Artiodactyla</taxon>
        <taxon>Ruminantia</taxon>
        <taxon>Pecora</taxon>
        <taxon>Bovidae</taxon>
        <taxon>Bovinae</taxon>
        <taxon>Bos</taxon>
    </lineage>
</organism>
<dbReference type="Proteomes" id="UP000322234">
    <property type="component" value="Unassembled WGS sequence"/>
</dbReference>
<keyword evidence="3" id="KW-1185">Reference proteome</keyword>
<protein>
    <submittedName>
        <fullName evidence="2">Uncharacterized protein</fullName>
    </submittedName>
</protein>